<dbReference type="PIRSF" id="PIRSF021320">
    <property type="entry name" value="DUF984"/>
    <property type="match status" value="1"/>
</dbReference>
<dbReference type="InterPro" id="IPR015947">
    <property type="entry name" value="PUA-like_sf"/>
</dbReference>
<sequence length="117" mass="12570">MADELLALVLAGTKRATAGLLADYDEEGFRPAPGDHSVVHAGDGTPAAVIRTRAVHTGPLSSVDATFAWEEGEGDRTLDGWLEGHRAYVRRAFAAAGRPADDDPQLLFERFDLVWPA</sequence>
<comment type="caution">
    <text evidence="2">The sequence shown here is derived from an EMBL/GenBank/DDBJ whole genome shotgun (WGS) entry which is preliminary data.</text>
</comment>
<dbReference type="AlphaFoldDB" id="A0A6L7EYF4"/>
<dbReference type="InterPro" id="IPR009326">
    <property type="entry name" value="DUF984"/>
</dbReference>
<evidence type="ECO:0000259" key="1">
    <source>
        <dbReference type="SMART" id="SM01022"/>
    </source>
</evidence>
<keyword evidence="3" id="KW-1185">Reference proteome</keyword>
<dbReference type="SMART" id="SM01022">
    <property type="entry name" value="ASCH"/>
    <property type="match status" value="1"/>
</dbReference>
<organism evidence="2 3">
    <name type="scientific">Nocardioides flavescens</name>
    <dbReference type="NCBI Taxonomy" id="2691959"/>
    <lineage>
        <taxon>Bacteria</taxon>
        <taxon>Bacillati</taxon>
        <taxon>Actinomycetota</taxon>
        <taxon>Actinomycetes</taxon>
        <taxon>Propionibacteriales</taxon>
        <taxon>Nocardioidaceae</taxon>
        <taxon>Nocardioides</taxon>
    </lineage>
</organism>
<dbReference type="Gene3D" id="3.10.400.10">
    <property type="entry name" value="Sulfate adenylyltransferase"/>
    <property type="match status" value="1"/>
</dbReference>
<dbReference type="PANTHER" id="PTHR39203:SF1">
    <property type="entry name" value="CYTOPLASMIC PROTEIN"/>
    <property type="match status" value="1"/>
</dbReference>
<evidence type="ECO:0000313" key="3">
    <source>
        <dbReference type="Proteomes" id="UP000473325"/>
    </source>
</evidence>
<dbReference type="EMBL" id="WUEK01000003">
    <property type="protein sequence ID" value="MXG89209.1"/>
    <property type="molecule type" value="Genomic_DNA"/>
</dbReference>
<dbReference type="CDD" id="cd06553">
    <property type="entry name" value="ASCH_Ef3133_like"/>
    <property type="match status" value="1"/>
</dbReference>
<proteinExistence type="predicted"/>
<dbReference type="SUPFAM" id="SSF88697">
    <property type="entry name" value="PUA domain-like"/>
    <property type="match status" value="1"/>
</dbReference>
<feature type="domain" description="ASCH" evidence="1">
    <location>
        <begin position="1"/>
        <end position="115"/>
    </location>
</feature>
<accession>A0A6L7EYF4</accession>
<gene>
    <name evidence="2" type="ORF">GRQ65_06565</name>
</gene>
<evidence type="ECO:0000313" key="2">
    <source>
        <dbReference type="EMBL" id="MXG89209.1"/>
    </source>
</evidence>
<dbReference type="Pfam" id="PF04266">
    <property type="entry name" value="ASCH"/>
    <property type="match status" value="1"/>
</dbReference>
<dbReference type="InterPro" id="IPR007374">
    <property type="entry name" value="ASCH_domain"/>
</dbReference>
<reference evidence="2 3" key="1">
    <citation type="submission" date="2019-12" db="EMBL/GenBank/DDBJ databases">
        <authorList>
            <person name="Kun Z."/>
        </authorList>
    </citation>
    <scope>NUCLEOTIDE SEQUENCE [LARGE SCALE GENOMIC DNA]</scope>
    <source>
        <strain evidence="2 3">YIM 123512</strain>
    </source>
</reference>
<name>A0A6L7EYF4_9ACTN</name>
<dbReference type="Proteomes" id="UP000473325">
    <property type="component" value="Unassembled WGS sequence"/>
</dbReference>
<protein>
    <submittedName>
        <fullName evidence="2">ASCH domain-containing protein</fullName>
    </submittedName>
</protein>
<dbReference type="PANTHER" id="PTHR39203">
    <property type="entry name" value="CYTOPLASMIC PROTEIN-RELATED"/>
    <property type="match status" value="1"/>
</dbReference>